<dbReference type="PROSITE" id="PS51186">
    <property type="entry name" value="GNAT"/>
    <property type="match status" value="1"/>
</dbReference>
<dbReference type="PANTHER" id="PTHR43877">
    <property type="entry name" value="AMINOALKYLPHOSPHONATE N-ACETYLTRANSFERASE-RELATED-RELATED"/>
    <property type="match status" value="1"/>
</dbReference>
<feature type="domain" description="N-acetyltransferase" evidence="3">
    <location>
        <begin position="12"/>
        <end position="156"/>
    </location>
</feature>
<accession>A0A1H3Q9P1</accession>
<dbReference type="SUPFAM" id="SSF55729">
    <property type="entry name" value="Acyl-CoA N-acyltransferases (Nat)"/>
    <property type="match status" value="1"/>
</dbReference>
<dbReference type="CDD" id="cd04301">
    <property type="entry name" value="NAT_SF"/>
    <property type="match status" value="1"/>
</dbReference>
<dbReference type="InterPro" id="IPR000182">
    <property type="entry name" value="GNAT_dom"/>
</dbReference>
<gene>
    <name evidence="4" type="ORF">SAMN05421736_10680</name>
</gene>
<dbReference type="AlphaFoldDB" id="A0A1H3Q9P1"/>
<organism evidence="4 5">
    <name type="scientific">Evansella caseinilytica</name>
    <dbReference type="NCBI Taxonomy" id="1503961"/>
    <lineage>
        <taxon>Bacteria</taxon>
        <taxon>Bacillati</taxon>
        <taxon>Bacillota</taxon>
        <taxon>Bacilli</taxon>
        <taxon>Bacillales</taxon>
        <taxon>Bacillaceae</taxon>
        <taxon>Evansella</taxon>
    </lineage>
</organism>
<evidence type="ECO:0000256" key="1">
    <source>
        <dbReference type="ARBA" id="ARBA00022679"/>
    </source>
</evidence>
<dbReference type="EMBL" id="FNPI01000006">
    <property type="protein sequence ID" value="SDZ10116.1"/>
    <property type="molecule type" value="Genomic_DNA"/>
</dbReference>
<evidence type="ECO:0000256" key="2">
    <source>
        <dbReference type="ARBA" id="ARBA00023315"/>
    </source>
</evidence>
<keyword evidence="2" id="KW-0012">Acyltransferase</keyword>
<dbReference type="GO" id="GO:0016747">
    <property type="term" value="F:acyltransferase activity, transferring groups other than amino-acyl groups"/>
    <property type="evidence" value="ECO:0007669"/>
    <property type="project" value="InterPro"/>
</dbReference>
<evidence type="ECO:0000259" key="3">
    <source>
        <dbReference type="PROSITE" id="PS51186"/>
    </source>
</evidence>
<dbReference type="InterPro" id="IPR050832">
    <property type="entry name" value="Bact_Acetyltransf"/>
</dbReference>
<keyword evidence="1 4" id="KW-0808">Transferase</keyword>
<dbReference type="InterPro" id="IPR016181">
    <property type="entry name" value="Acyl_CoA_acyltransferase"/>
</dbReference>
<name>A0A1H3Q9P1_9BACI</name>
<evidence type="ECO:0000313" key="4">
    <source>
        <dbReference type="EMBL" id="SDZ10116.1"/>
    </source>
</evidence>
<dbReference type="Pfam" id="PF00583">
    <property type="entry name" value="Acetyltransf_1"/>
    <property type="match status" value="1"/>
</dbReference>
<dbReference type="Gene3D" id="3.40.630.30">
    <property type="match status" value="1"/>
</dbReference>
<dbReference type="Proteomes" id="UP000198935">
    <property type="component" value="Unassembled WGS sequence"/>
</dbReference>
<reference evidence="5" key="1">
    <citation type="submission" date="2016-10" db="EMBL/GenBank/DDBJ databases">
        <authorList>
            <person name="Varghese N."/>
            <person name="Submissions S."/>
        </authorList>
    </citation>
    <scope>NUCLEOTIDE SEQUENCE [LARGE SCALE GENOMIC DNA]</scope>
    <source>
        <strain evidence="5">SP</strain>
    </source>
</reference>
<keyword evidence="5" id="KW-1185">Reference proteome</keyword>
<protein>
    <submittedName>
        <fullName evidence="4">Acetyltransferase (GNAT) family protein</fullName>
    </submittedName>
</protein>
<proteinExistence type="predicted"/>
<dbReference type="STRING" id="1503961.SAMN05421736_10680"/>
<dbReference type="PANTHER" id="PTHR43877:SF2">
    <property type="entry name" value="AMINOALKYLPHOSPHONATE N-ACETYLTRANSFERASE-RELATED"/>
    <property type="match status" value="1"/>
</dbReference>
<evidence type="ECO:0000313" key="5">
    <source>
        <dbReference type="Proteomes" id="UP000198935"/>
    </source>
</evidence>
<sequence>MYSHRSAVNEDYKTISLFPQDARELFFVYPKGSYPLTAAKLQEVAQSRVNPLVVLDNGVIVGYGNLYDVSEDECWLGNVIIRPSYRGKGVGRYLIETMKAYAKSELSVKRFRLVCHNINTKALLFYTKLDFKPFDVKVMTDNEGNEMIGIKMEVRL</sequence>